<keyword evidence="2" id="KW-1185">Reference proteome</keyword>
<evidence type="ECO:0000313" key="2">
    <source>
        <dbReference type="Proteomes" id="UP001165080"/>
    </source>
</evidence>
<dbReference type="EMBL" id="BRXU01000004">
    <property type="protein sequence ID" value="GLC51477.1"/>
    <property type="molecule type" value="Genomic_DNA"/>
</dbReference>
<dbReference type="AlphaFoldDB" id="A0A9W6F062"/>
<proteinExistence type="predicted"/>
<comment type="caution">
    <text evidence="1">The sequence shown here is derived from an EMBL/GenBank/DDBJ whole genome shotgun (WGS) entry which is preliminary data.</text>
</comment>
<sequence>MVRFKGPPRRLGGAVWWEAERRVWGHARLWEWTCWDTDTDTDACGLGIGGSARAACGVTCSFYHEERASGEDCGECCEAVPEWVMRVSRVGGARNPDTVGGE</sequence>
<accession>A0A9W6F062</accession>
<reference evidence="1 2" key="1">
    <citation type="journal article" date="2023" name="Commun. Biol.">
        <title>Reorganization of the ancestral sex-determining regions during the evolution of trioecy in Pleodorina starrii.</title>
        <authorList>
            <person name="Takahashi K."/>
            <person name="Suzuki S."/>
            <person name="Kawai-Toyooka H."/>
            <person name="Yamamoto K."/>
            <person name="Hamaji T."/>
            <person name="Ootsuki R."/>
            <person name="Yamaguchi H."/>
            <person name="Kawachi M."/>
            <person name="Higashiyama T."/>
            <person name="Nozaki H."/>
        </authorList>
    </citation>
    <scope>NUCLEOTIDE SEQUENCE [LARGE SCALE GENOMIC DNA]</scope>
    <source>
        <strain evidence="1 2">NIES-4479</strain>
    </source>
</reference>
<dbReference type="Proteomes" id="UP001165080">
    <property type="component" value="Unassembled WGS sequence"/>
</dbReference>
<organism evidence="1 2">
    <name type="scientific">Pleodorina starrii</name>
    <dbReference type="NCBI Taxonomy" id="330485"/>
    <lineage>
        <taxon>Eukaryota</taxon>
        <taxon>Viridiplantae</taxon>
        <taxon>Chlorophyta</taxon>
        <taxon>core chlorophytes</taxon>
        <taxon>Chlorophyceae</taxon>
        <taxon>CS clade</taxon>
        <taxon>Chlamydomonadales</taxon>
        <taxon>Volvocaceae</taxon>
        <taxon>Pleodorina</taxon>
    </lineage>
</organism>
<evidence type="ECO:0000313" key="1">
    <source>
        <dbReference type="EMBL" id="GLC51477.1"/>
    </source>
</evidence>
<gene>
    <name evidence="1" type="primary">PLEST001452</name>
    <name evidence="1" type="ORF">PLESTB_000506800</name>
</gene>
<name>A0A9W6F062_9CHLO</name>
<protein>
    <submittedName>
        <fullName evidence="1">Uncharacterized protein</fullName>
    </submittedName>
</protein>